<dbReference type="AlphaFoldDB" id="A0A760BFJ8"/>
<sequence>MSLLQLIEVPHIMSDSYICDERRTLLFLSLWGRDTAIQELLARLTLKNEEALTQLTLTDLAFHEHALFPGNPDSLDKLTARHQRTRFGTLVHLWLFDKRCRVPDRANGKAFLLLKRDDPHWRERVWTLLQETTTLPLLAHWQNRILTLLQATQMLTPVGGYGALNGWQLALDPLRLTTLISEAITEGELSSTSRPSETVFSSLRAA</sequence>
<protein>
    <submittedName>
        <fullName evidence="1">Uncharacterized protein</fullName>
    </submittedName>
</protein>
<accession>A0A760BFJ8</accession>
<comment type="caution">
    <text evidence="1">The sequence shown here is derived from an EMBL/GenBank/DDBJ whole genome shotgun (WGS) entry which is preliminary data.</text>
</comment>
<reference evidence="1" key="2">
    <citation type="submission" date="2020-02" db="EMBL/GenBank/DDBJ databases">
        <authorList>
            <consortium name="NCBI Pathogen Detection Project"/>
        </authorList>
    </citation>
    <scope>NUCLEOTIDE SEQUENCE</scope>
    <source>
        <strain evidence="1">MA.CK_94/00001630</strain>
    </source>
</reference>
<organism evidence="1">
    <name type="scientific">Salmonella enterica</name>
    <name type="common">Salmonella choleraesuis</name>
    <dbReference type="NCBI Taxonomy" id="28901"/>
    <lineage>
        <taxon>Bacteria</taxon>
        <taxon>Pseudomonadati</taxon>
        <taxon>Pseudomonadota</taxon>
        <taxon>Gammaproteobacteria</taxon>
        <taxon>Enterobacterales</taxon>
        <taxon>Enterobacteriaceae</taxon>
        <taxon>Salmonella</taxon>
    </lineage>
</organism>
<evidence type="ECO:0000313" key="1">
    <source>
        <dbReference type="EMBL" id="HAG2283782.1"/>
    </source>
</evidence>
<dbReference type="EMBL" id="DAAXRP010000015">
    <property type="protein sequence ID" value="HAG2283782.1"/>
    <property type="molecule type" value="Genomic_DNA"/>
</dbReference>
<name>A0A760BFJ8_SALER</name>
<reference evidence="1" key="1">
    <citation type="journal article" date="2018" name="Genome Biol.">
        <title>SKESA: strategic k-mer extension for scrupulous assemblies.</title>
        <authorList>
            <person name="Souvorov A."/>
            <person name="Agarwala R."/>
            <person name="Lipman D.J."/>
        </authorList>
    </citation>
    <scope>NUCLEOTIDE SEQUENCE</scope>
    <source>
        <strain evidence="1">MA.CK_94/00001630</strain>
    </source>
</reference>
<gene>
    <name evidence="1" type="ORF">G8W61_004132</name>
</gene>
<proteinExistence type="predicted"/>